<feature type="compositionally biased region" description="Polar residues" evidence="1">
    <location>
        <begin position="192"/>
        <end position="212"/>
    </location>
</feature>
<evidence type="ECO:0000256" key="1">
    <source>
        <dbReference type="SAM" id="MobiDB-lite"/>
    </source>
</evidence>
<feature type="region of interest" description="Disordered" evidence="1">
    <location>
        <begin position="63"/>
        <end position="82"/>
    </location>
</feature>
<proteinExistence type="predicted"/>
<reference evidence="2" key="1">
    <citation type="submission" date="2006-01" db="EMBL/GenBank/DDBJ databases">
        <authorList>
            <person name="Lindblad-Toh K."/>
            <person name="Mauceli E."/>
            <person name="Grabherr M."/>
            <person name="Chang J.L."/>
            <person name="Lander E.S."/>
        </authorList>
    </citation>
    <scope>NUCLEOTIDE SEQUENCE [LARGE SCALE GENOMIC DNA]</scope>
</reference>
<feature type="compositionally biased region" description="Basic and acidic residues" evidence="1">
    <location>
        <begin position="14"/>
        <end position="45"/>
    </location>
</feature>
<dbReference type="AlphaFoldDB" id="G3NT02"/>
<dbReference type="Ensembl" id="ENSGACT00000008489.1">
    <property type="protein sequence ID" value="ENSGACP00000008470.1"/>
    <property type="gene ID" value="ENSGACG00000006406.1"/>
</dbReference>
<name>G3NT02_GASAC</name>
<reference evidence="2" key="2">
    <citation type="submission" date="2024-04" db="UniProtKB">
        <authorList>
            <consortium name="Ensembl"/>
        </authorList>
    </citation>
    <scope>IDENTIFICATION</scope>
</reference>
<feature type="region of interest" description="Disordered" evidence="1">
    <location>
        <begin position="232"/>
        <end position="265"/>
    </location>
</feature>
<dbReference type="InParanoid" id="G3NT02"/>
<protein>
    <submittedName>
        <fullName evidence="2">Uncharacterized protein</fullName>
    </submittedName>
</protein>
<dbReference type="Bgee" id="ENSGACG00000006406">
    <property type="expression patterns" value="Expressed in camera-type eye"/>
</dbReference>
<accession>G3NT02</accession>
<organism evidence="2">
    <name type="scientific">Gasterosteus aculeatus</name>
    <name type="common">Three-spined stickleback</name>
    <dbReference type="NCBI Taxonomy" id="69293"/>
    <lineage>
        <taxon>Eukaryota</taxon>
        <taxon>Metazoa</taxon>
        <taxon>Chordata</taxon>
        <taxon>Craniata</taxon>
        <taxon>Vertebrata</taxon>
        <taxon>Euteleostomi</taxon>
        <taxon>Actinopterygii</taxon>
        <taxon>Neopterygii</taxon>
        <taxon>Teleostei</taxon>
        <taxon>Neoteleostei</taxon>
        <taxon>Acanthomorphata</taxon>
        <taxon>Eupercaria</taxon>
        <taxon>Perciformes</taxon>
        <taxon>Cottioidei</taxon>
        <taxon>Gasterosteales</taxon>
        <taxon>Gasterosteidae</taxon>
        <taxon>Gasterosteus</taxon>
    </lineage>
</organism>
<feature type="region of interest" description="Disordered" evidence="1">
    <location>
        <begin position="1"/>
        <end position="53"/>
    </location>
</feature>
<evidence type="ECO:0000313" key="2">
    <source>
        <dbReference type="Ensembl" id="ENSGACP00000008470.1"/>
    </source>
</evidence>
<feature type="compositionally biased region" description="Polar residues" evidence="1">
    <location>
        <begin position="116"/>
        <end position="134"/>
    </location>
</feature>
<feature type="compositionally biased region" description="Polar residues" evidence="1">
    <location>
        <begin position="87"/>
        <end position="96"/>
    </location>
</feature>
<sequence length="265" mass="28862">METPKNSPSPRIPVTRDDSGLWMRMDSDPLMDHTGGRGRKPREATTDPPRGPAVITRYYSVMDDDDNNFVPPPPPDAAPSLHADAQVNNSNVTFTKGSAEDNPSGLGWHPGESRLMATQSAAEQVNTEQTSTDGASPPEVSILPEEQDLTSMEGACCDPTQRRHHGRTAGGEQSEPEDILSEGQKRCREAQSNKNPKQVPSNIGENSENTQNFDKEGESMCGFAKTYSAVQHADFGEDFESNEPPEPSKRPQNPTDAATCRPYVP</sequence>
<feature type="region of interest" description="Disordered" evidence="1">
    <location>
        <begin position="87"/>
        <end position="217"/>
    </location>
</feature>